<dbReference type="RefSeq" id="WP_052038650.1">
    <property type="nucleotide sequence ID" value="NZ_CP138967.1"/>
</dbReference>
<comment type="subcellular location">
    <subcellularLocation>
        <location evidence="3">Cytoplasm</location>
    </subcellularLocation>
</comment>
<evidence type="ECO:0000256" key="3">
    <source>
        <dbReference type="HAMAP-Rule" id="MF_01077"/>
    </source>
</evidence>
<proteinExistence type="inferred from homology"/>
<dbReference type="GO" id="GO:0000028">
    <property type="term" value="P:ribosomal small subunit assembly"/>
    <property type="evidence" value="ECO:0007669"/>
    <property type="project" value="TreeGrafter"/>
</dbReference>
<dbReference type="EMBL" id="JNAX01000010">
    <property type="protein sequence ID" value="KGG21007.1"/>
    <property type="molecule type" value="Genomic_DNA"/>
</dbReference>
<dbReference type="AlphaFoldDB" id="A0A0A2C667"/>
<evidence type="ECO:0000256" key="2">
    <source>
        <dbReference type="ARBA" id="ARBA00022517"/>
    </source>
</evidence>
<dbReference type="SUPFAM" id="SSF75420">
    <property type="entry name" value="YhbC-like, N-terminal domain"/>
    <property type="match status" value="1"/>
</dbReference>
<dbReference type="Gene3D" id="3.30.300.70">
    <property type="entry name" value="RimP-like superfamily, N-terminal"/>
    <property type="match status" value="1"/>
</dbReference>
<dbReference type="GO" id="GO:0005829">
    <property type="term" value="C:cytosol"/>
    <property type="evidence" value="ECO:0007669"/>
    <property type="project" value="TreeGrafter"/>
</dbReference>
<accession>A0A0A2C667</accession>
<evidence type="ECO:0000313" key="6">
    <source>
        <dbReference type="Proteomes" id="UP000030392"/>
    </source>
</evidence>
<feature type="domain" description="Ribosome maturation factor RimP N-terminal" evidence="4">
    <location>
        <begin position="45"/>
        <end position="113"/>
    </location>
</feature>
<keyword evidence="2 3" id="KW-0690">Ribosome biogenesis</keyword>
<comment type="function">
    <text evidence="3">Required for maturation of 30S ribosomal subunits.</text>
</comment>
<dbReference type="Pfam" id="PF02576">
    <property type="entry name" value="RimP_N"/>
    <property type="match status" value="1"/>
</dbReference>
<comment type="similarity">
    <text evidence="3">Belongs to the RimP family.</text>
</comment>
<dbReference type="PANTHER" id="PTHR33867">
    <property type="entry name" value="RIBOSOME MATURATION FACTOR RIMP"/>
    <property type="match status" value="1"/>
</dbReference>
<dbReference type="InterPro" id="IPR035956">
    <property type="entry name" value="RimP_N_sf"/>
</dbReference>
<evidence type="ECO:0000259" key="4">
    <source>
        <dbReference type="Pfam" id="PF02576"/>
    </source>
</evidence>
<dbReference type="InterPro" id="IPR028989">
    <property type="entry name" value="RimP_N"/>
</dbReference>
<gene>
    <name evidence="3" type="primary">rimP</name>
    <name evidence="5" type="ORF">EV03_0946</name>
</gene>
<dbReference type="InterPro" id="IPR003728">
    <property type="entry name" value="Ribosome_maturation_RimP"/>
</dbReference>
<comment type="caution">
    <text evidence="5">The sequence shown here is derived from an EMBL/GenBank/DDBJ whole genome shotgun (WGS) entry which is preliminary data.</text>
</comment>
<evidence type="ECO:0000313" key="5">
    <source>
        <dbReference type="EMBL" id="KGG21007.1"/>
    </source>
</evidence>
<protein>
    <recommendedName>
        <fullName evidence="3">Ribosome maturation factor RimP</fullName>
    </recommendedName>
</protein>
<name>A0A0A2C667_PROMR</name>
<dbReference type="Proteomes" id="UP000030392">
    <property type="component" value="Unassembled WGS sequence"/>
</dbReference>
<sequence>MPDGTSLNRGGSKLKPLGHPARLRHCLLSNQTVSELKVLTAKSATNYGFDVTDFKMFTHLNPLSIQVNIRHKNPYKKVTIDDCSMLNQYIDEAIQGSSILDQPFNLEISSEGIGDFLTEEKDFQTFKGFPVEVSYQDLKKIEQQTNGLLLKRTDNELHINQKGKTQRIPVEDVIQVRLTTPAG</sequence>
<reference evidence="6" key="1">
    <citation type="journal article" date="2014" name="Sci. Data">
        <title>Genomes of diverse isolates of the marine cyanobacterium Prochlorococcus.</title>
        <authorList>
            <person name="Biller S."/>
            <person name="Berube P."/>
            <person name="Thompson J."/>
            <person name="Kelly L."/>
            <person name="Roggensack S."/>
            <person name="Awad L."/>
            <person name="Roache-Johnson K."/>
            <person name="Ding H."/>
            <person name="Giovannoni S.J."/>
            <person name="Moore L.R."/>
            <person name="Chisholm S.W."/>
        </authorList>
    </citation>
    <scope>NUCLEOTIDE SEQUENCE [LARGE SCALE GENOMIC DNA]</scope>
    <source>
        <strain evidence="6">PAC1</strain>
    </source>
</reference>
<dbReference type="InterPro" id="IPR036847">
    <property type="entry name" value="RimP_C_sf"/>
</dbReference>
<evidence type="ECO:0000256" key="1">
    <source>
        <dbReference type="ARBA" id="ARBA00022490"/>
    </source>
</evidence>
<keyword evidence="1 3" id="KW-0963">Cytoplasm</keyword>
<dbReference type="HAMAP" id="MF_01077">
    <property type="entry name" value="RimP"/>
    <property type="match status" value="1"/>
</dbReference>
<dbReference type="PANTHER" id="PTHR33867:SF1">
    <property type="entry name" value="RIBOSOME MATURATION FACTOR RIMP"/>
    <property type="match status" value="1"/>
</dbReference>
<dbReference type="GO" id="GO:0006412">
    <property type="term" value="P:translation"/>
    <property type="evidence" value="ECO:0007669"/>
    <property type="project" value="TreeGrafter"/>
</dbReference>
<dbReference type="SUPFAM" id="SSF74942">
    <property type="entry name" value="YhbC-like, C-terminal domain"/>
    <property type="match status" value="1"/>
</dbReference>
<organism evidence="5 6">
    <name type="scientific">Prochlorococcus marinus str. PAC1</name>
    <dbReference type="NCBI Taxonomy" id="59924"/>
    <lineage>
        <taxon>Bacteria</taxon>
        <taxon>Bacillati</taxon>
        <taxon>Cyanobacteriota</taxon>
        <taxon>Cyanophyceae</taxon>
        <taxon>Synechococcales</taxon>
        <taxon>Prochlorococcaceae</taxon>
        <taxon>Prochlorococcus</taxon>
    </lineage>
</organism>